<evidence type="ECO:0000313" key="2">
    <source>
        <dbReference type="EMBL" id="QNE79086.1"/>
    </source>
</evidence>
<feature type="region of interest" description="Disordered" evidence="1">
    <location>
        <begin position="56"/>
        <end position="117"/>
    </location>
</feature>
<keyword evidence="3" id="KW-1185">Reference proteome</keyword>
<feature type="region of interest" description="Disordered" evidence="1">
    <location>
        <begin position="1"/>
        <end position="26"/>
    </location>
</feature>
<name>A0A7G7BUS1_9ACTN</name>
<dbReference type="KEGG" id="sfiy:F0344_05895"/>
<accession>A0A7G7BUS1</accession>
<dbReference type="EMBL" id="CP045702">
    <property type="protein sequence ID" value="QNE79086.1"/>
    <property type="molecule type" value="Genomic_DNA"/>
</dbReference>
<dbReference type="AlphaFoldDB" id="A0A7G7BUS1"/>
<protein>
    <submittedName>
        <fullName evidence="2">Uncharacterized protein</fullName>
    </submittedName>
</protein>
<evidence type="ECO:0000256" key="1">
    <source>
        <dbReference type="SAM" id="MobiDB-lite"/>
    </source>
</evidence>
<dbReference type="Proteomes" id="UP000515307">
    <property type="component" value="Chromosome"/>
</dbReference>
<feature type="compositionally biased region" description="Basic residues" evidence="1">
    <location>
        <begin position="108"/>
        <end position="117"/>
    </location>
</feature>
<gene>
    <name evidence="2" type="ORF">F0344_05895</name>
</gene>
<reference evidence="3" key="1">
    <citation type="submission" date="2019-10" db="EMBL/GenBank/DDBJ databases">
        <title>Antimicrobial potential of Antarctic Bacteria.</title>
        <authorList>
            <person name="Benaud N."/>
            <person name="Edwards R.J."/>
            <person name="Ferrari B.C."/>
        </authorList>
    </citation>
    <scope>NUCLEOTIDE SEQUENCE [LARGE SCALE GENOMIC DNA]</scope>
    <source>
        <strain evidence="3">NBSH44</strain>
    </source>
</reference>
<proteinExistence type="predicted"/>
<sequence length="117" mass="12460">MNRKTPRCSQCGTPLPDGSRRSRRYCSATCRTRAWRTMKARREAIEAGEAALKAVLQGRRLPGPASGARSTAAPGTPATPRSGRPSDPTARAAHPAAGPGHGADGPPRKRHRVTPFR</sequence>
<organism evidence="2 3">
    <name type="scientific">Streptomyces finlayi</name>
    <dbReference type="NCBI Taxonomy" id="67296"/>
    <lineage>
        <taxon>Bacteria</taxon>
        <taxon>Bacillati</taxon>
        <taxon>Actinomycetota</taxon>
        <taxon>Actinomycetes</taxon>
        <taxon>Kitasatosporales</taxon>
        <taxon>Streptomycetaceae</taxon>
        <taxon>Streptomyces</taxon>
    </lineage>
</organism>
<evidence type="ECO:0000313" key="3">
    <source>
        <dbReference type="Proteomes" id="UP000515307"/>
    </source>
</evidence>